<dbReference type="PROSITE" id="PS51388">
    <property type="entry name" value="GED"/>
    <property type="match status" value="1"/>
</dbReference>
<organism evidence="2 3">
    <name type="scientific">Hydnum rufescens UP504</name>
    <dbReference type="NCBI Taxonomy" id="1448309"/>
    <lineage>
        <taxon>Eukaryota</taxon>
        <taxon>Fungi</taxon>
        <taxon>Dikarya</taxon>
        <taxon>Basidiomycota</taxon>
        <taxon>Agaricomycotina</taxon>
        <taxon>Agaricomycetes</taxon>
        <taxon>Cantharellales</taxon>
        <taxon>Hydnaceae</taxon>
        <taxon>Hydnum</taxon>
    </lineage>
</organism>
<name>A0A9P6DZG2_9AGAM</name>
<dbReference type="Gene3D" id="3.40.50.300">
    <property type="entry name" value="P-loop containing nucleotide triphosphate hydrolases"/>
    <property type="match status" value="1"/>
</dbReference>
<dbReference type="Proteomes" id="UP000886523">
    <property type="component" value="Unassembled WGS sequence"/>
</dbReference>
<dbReference type="AlphaFoldDB" id="A0A9P6DZG2"/>
<sequence length="521" mass="58598">MDNESVCDNEVHSFGGKIFLDFDPKTGISKPDQTCSHTLYTAKVVSPHAEICLKSDMTMRLIQSPDMRRGVERNIHDYRIVELANRSEGISILKSEREIIYHAAPAMLIWGVPYHIRSTQFSSLSSAFPESPAFDVFCSATKTEVLACWSRPLFLGSVERVEARKLALVILSGPDCEVPDVGWNLAILNPSVPPPVFVDFNLDSLEDGVLPLGSTERLGVSSNVVCLDVSGSDVPELSFIDLPGSHIEPVKNMIMAHVQGLFNSTGPPWNYKTILRTKKPATARAMFSHPTRPGTCDSSTKSRMGTANLRQSLVGSCPNRPIHRFRDCGLKLPSTSRRLKTNSPNPLQEDYITRFRSPPRAIVLEELKYCKREVSDVLIWLIEDPPYTQNEHYFSSYRDQYLAEYRKERSKQRTNEAAAAQAPTYLKLAGYNIESVVELAKFDRPDLYEWEMIVTAGVRAYFRVVYKRIIENILRIIDRNLTGKLVDPPQKVLYSPLQTGTEEGLELAARLMTDDPSVALR</sequence>
<evidence type="ECO:0000259" key="1">
    <source>
        <dbReference type="PROSITE" id="PS51388"/>
    </source>
</evidence>
<feature type="domain" description="GED" evidence="1">
    <location>
        <begin position="451"/>
        <end position="521"/>
    </location>
</feature>
<proteinExistence type="predicted"/>
<gene>
    <name evidence="2" type="ORF">BS47DRAFT_1360149</name>
</gene>
<protein>
    <recommendedName>
        <fullName evidence="1">GED domain-containing protein</fullName>
    </recommendedName>
</protein>
<dbReference type="InterPro" id="IPR020850">
    <property type="entry name" value="GED_dom"/>
</dbReference>
<evidence type="ECO:0000313" key="2">
    <source>
        <dbReference type="EMBL" id="KAF9516698.1"/>
    </source>
</evidence>
<evidence type="ECO:0000313" key="3">
    <source>
        <dbReference type="Proteomes" id="UP000886523"/>
    </source>
</evidence>
<comment type="caution">
    <text evidence="2">The sequence shown here is derived from an EMBL/GenBank/DDBJ whole genome shotgun (WGS) entry which is preliminary data.</text>
</comment>
<dbReference type="Gene3D" id="1.20.120.1240">
    <property type="entry name" value="Dynamin, middle domain"/>
    <property type="match status" value="1"/>
</dbReference>
<reference evidence="2" key="1">
    <citation type="journal article" date="2020" name="Nat. Commun.">
        <title>Large-scale genome sequencing of mycorrhizal fungi provides insights into the early evolution of symbiotic traits.</title>
        <authorList>
            <person name="Miyauchi S."/>
            <person name="Kiss E."/>
            <person name="Kuo A."/>
            <person name="Drula E."/>
            <person name="Kohler A."/>
            <person name="Sanchez-Garcia M."/>
            <person name="Morin E."/>
            <person name="Andreopoulos B."/>
            <person name="Barry K.W."/>
            <person name="Bonito G."/>
            <person name="Buee M."/>
            <person name="Carver A."/>
            <person name="Chen C."/>
            <person name="Cichocki N."/>
            <person name="Clum A."/>
            <person name="Culley D."/>
            <person name="Crous P.W."/>
            <person name="Fauchery L."/>
            <person name="Girlanda M."/>
            <person name="Hayes R.D."/>
            <person name="Keri Z."/>
            <person name="LaButti K."/>
            <person name="Lipzen A."/>
            <person name="Lombard V."/>
            <person name="Magnuson J."/>
            <person name="Maillard F."/>
            <person name="Murat C."/>
            <person name="Nolan M."/>
            <person name="Ohm R.A."/>
            <person name="Pangilinan J."/>
            <person name="Pereira M.F."/>
            <person name="Perotto S."/>
            <person name="Peter M."/>
            <person name="Pfister S."/>
            <person name="Riley R."/>
            <person name="Sitrit Y."/>
            <person name="Stielow J.B."/>
            <person name="Szollosi G."/>
            <person name="Zifcakova L."/>
            <person name="Stursova M."/>
            <person name="Spatafora J.W."/>
            <person name="Tedersoo L."/>
            <person name="Vaario L.M."/>
            <person name="Yamada A."/>
            <person name="Yan M."/>
            <person name="Wang P."/>
            <person name="Xu J."/>
            <person name="Bruns T."/>
            <person name="Baldrian P."/>
            <person name="Vilgalys R."/>
            <person name="Dunand C."/>
            <person name="Henrissat B."/>
            <person name="Grigoriev I.V."/>
            <person name="Hibbett D."/>
            <person name="Nagy L.G."/>
            <person name="Martin F.M."/>
        </authorList>
    </citation>
    <scope>NUCLEOTIDE SEQUENCE</scope>
    <source>
        <strain evidence="2">UP504</strain>
    </source>
</reference>
<dbReference type="EMBL" id="MU128937">
    <property type="protein sequence ID" value="KAF9516698.1"/>
    <property type="molecule type" value="Genomic_DNA"/>
</dbReference>
<dbReference type="OrthoDB" id="5061070at2759"/>
<dbReference type="InterPro" id="IPR027417">
    <property type="entry name" value="P-loop_NTPase"/>
</dbReference>
<keyword evidence="3" id="KW-1185">Reference proteome</keyword>
<accession>A0A9P6DZG2</accession>